<keyword evidence="8" id="KW-1185">Reference proteome</keyword>
<dbReference type="GO" id="GO:0008983">
    <property type="term" value="F:protein-glutamate O-methyltransferase activity"/>
    <property type="evidence" value="ECO:0007669"/>
    <property type="project" value="UniProtKB-EC"/>
</dbReference>
<dbReference type="SUPFAM" id="SSF47757">
    <property type="entry name" value="Chemotaxis receptor methyltransferase CheR, N-terminal domain"/>
    <property type="match status" value="1"/>
</dbReference>
<dbReference type="GO" id="GO:0032259">
    <property type="term" value="P:methylation"/>
    <property type="evidence" value="ECO:0007669"/>
    <property type="project" value="UniProtKB-KW"/>
</dbReference>
<dbReference type="PANTHER" id="PTHR24422:SF10">
    <property type="entry name" value="CHEMOTAXIS PROTEIN METHYLTRANSFERASE 2"/>
    <property type="match status" value="1"/>
</dbReference>
<dbReference type="STRING" id="42253.NITMOv2_2141"/>
<dbReference type="InterPro" id="IPR022642">
    <property type="entry name" value="CheR_C"/>
</dbReference>
<dbReference type="Proteomes" id="UP000069205">
    <property type="component" value="Chromosome"/>
</dbReference>
<dbReference type="Pfam" id="PF03705">
    <property type="entry name" value="CheR_N"/>
    <property type="match status" value="1"/>
</dbReference>
<dbReference type="PRINTS" id="PR00996">
    <property type="entry name" value="CHERMTFRASE"/>
</dbReference>
<dbReference type="PANTHER" id="PTHR24422">
    <property type="entry name" value="CHEMOTAXIS PROTEIN METHYLTRANSFERASE"/>
    <property type="match status" value="1"/>
</dbReference>
<dbReference type="PATRIC" id="fig|42253.5.peg.2111"/>
<dbReference type="InterPro" id="IPR029063">
    <property type="entry name" value="SAM-dependent_MTases_sf"/>
</dbReference>
<dbReference type="EMBL" id="CP011801">
    <property type="protein sequence ID" value="ALA58558.1"/>
    <property type="molecule type" value="Genomic_DNA"/>
</dbReference>
<evidence type="ECO:0000256" key="1">
    <source>
        <dbReference type="ARBA" id="ARBA00001541"/>
    </source>
</evidence>
<dbReference type="OrthoDB" id="9816309at2"/>
<dbReference type="EC" id="2.1.1.80" evidence="2"/>
<dbReference type="RefSeq" id="WP_053379708.1">
    <property type="nucleotide sequence ID" value="NZ_CP011801.1"/>
</dbReference>
<dbReference type="Pfam" id="PF01739">
    <property type="entry name" value="CheR"/>
    <property type="match status" value="1"/>
</dbReference>
<name>A0A0K2GC85_NITMO</name>
<keyword evidence="4 7" id="KW-0808">Transferase</keyword>
<sequence length="286" mass="33051">MGHALSKAEAAKHLSMSEETFARLREFVYEQTGISFQDHHKYLLESRLLPRLKQHKLASYDAYYQYLCFDTYRDTELSALYDLITTNETYFYRDLPQLDTFMRTIVPAVMQANKDARQMRIWSAACSTGDEPYTLAMMLMEHAPLAGWTVELLATDISDAVLAKAKEGVYGGHTLRHVPEAIKRKYFHEQKGHFALKPDVKRRVKFMNLNLYDRPRLKLVTGMDVIFCRNCLIYFDDRAKRQIVTDLRAALKPDGYLVLGFSESLTNMSTGFRPVYAGRAVVYQKV</sequence>
<dbReference type="Gene3D" id="3.40.50.150">
    <property type="entry name" value="Vaccinia Virus protein VP39"/>
    <property type="match status" value="1"/>
</dbReference>
<evidence type="ECO:0000313" key="8">
    <source>
        <dbReference type="Proteomes" id="UP000069205"/>
    </source>
</evidence>
<feature type="domain" description="CheR-type methyltransferase" evidence="6">
    <location>
        <begin position="9"/>
        <end position="286"/>
    </location>
</feature>
<protein>
    <recommendedName>
        <fullName evidence="2">protein-glutamate O-methyltransferase</fullName>
        <ecNumber evidence="2">2.1.1.80</ecNumber>
    </recommendedName>
</protein>
<dbReference type="PROSITE" id="PS50123">
    <property type="entry name" value="CHER"/>
    <property type="match status" value="1"/>
</dbReference>
<evidence type="ECO:0000256" key="4">
    <source>
        <dbReference type="ARBA" id="ARBA00022679"/>
    </source>
</evidence>
<gene>
    <name evidence="7" type="primary">cheR</name>
    <name evidence="7" type="ORF">NITMOv2_2141</name>
</gene>
<reference evidence="7 8" key="1">
    <citation type="journal article" date="2015" name="Proc. Natl. Acad. Sci. U.S.A.">
        <title>Expanded metabolic versatility of ubiquitous nitrite-oxidizing bacteria from the genus Nitrospira.</title>
        <authorList>
            <person name="Koch H."/>
            <person name="Lucker S."/>
            <person name="Albertsen M."/>
            <person name="Kitzinger K."/>
            <person name="Herbold C."/>
            <person name="Spieck E."/>
            <person name="Nielsen P.H."/>
            <person name="Wagner M."/>
            <person name="Daims H."/>
        </authorList>
    </citation>
    <scope>NUCLEOTIDE SEQUENCE [LARGE SCALE GENOMIC DNA]</scope>
    <source>
        <strain evidence="7 8">NSP M-1</strain>
    </source>
</reference>
<dbReference type="Gene3D" id="1.10.155.10">
    <property type="entry name" value="Chemotaxis receptor methyltransferase CheR, N-terminal domain"/>
    <property type="match status" value="1"/>
</dbReference>
<dbReference type="InterPro" id="IPR036804">
    <property type="entry name" value="CheR_N_sf"/>
</dbReference>
<dbReference type="PIRSF" id="PIRSF000410">
    <property type="entry name" value="CheR"/>
    <property type="match status" value="1"/>
</dbReference>
<keyword evidence="3 7" id="KW-0489">Methyltransferase</keyword>
<dbReference type="InterPro" id="IPR022641">
    <property type="entry name" value="CheR_N"/>
</dbReference>
<dbReference type="InterPro" id="IPR000780">
    <property type="entry name" value="CheR_MeTrfase"/>
</dbReference>
<proteinExistence type="predicted"/>
<organism evidence="7 8">
    <name type="scientific">Nitrospira moscoviensis</name>
    <dbReference type="NCBI Taxonomy" id="42253"/>
    <lineage>
        <taxon>Bacteria</taxon>
        <taxon>Pseudomonadati</taxon>
        <taxon>Nitrospirota</taxon>
        <taxon>Nitrospiria</taxon>
        <taxon>Nitrospirales</taxon>
        <taxon>Nitrospiraceae</taxon>
        <taxon>Nitrospira</taxon>
    </lineage>
</organism>
<dbReference type="InterPro" id="IPR026024">
    <property type="entry name" value="Chemotaxis_MeTrfase_CheR"/>
</dbReference>
<evidence type="ECO:0000256" key="3">
    <source>
        <dbReference type="ARBA" id="ARBA00022603"/>
    </source>
</evidence>
<accession>A0A0K2GC85</accession>
<dbReference type="KEGG" id="nmv:NITMOv2_2141"/>
<dbReference type="SUPFAM" id="SSF53335">
    <property type="entry name" value="S-adenosyl-L-methionine-dependent methyltransferases"/>
    <property type="match status" value="1"/>
</dbReference>
<dbReference type="InterPro" id="IPR050903">
    <property type="entry name" value="Bact_Chemotaxis_MeTrfase"/>
</dbReference>
<keyword evidence="5" id="KW-0949">S-adenosyl-L-methionine</keyword>
<evidence type="ECO:0000313" key="7">
    <source>
        <dbReference type="EMBL" id="ALA58558.1"/>
    </source>
</evidence>
<comment type="catalytic activity">
    <reaction evidence="1">
        <text>L-glutamyl-[protein] + S-adenosyl-L-methionine = [protein]-L-glutamate 5-O-methyl ester + S-adenosyl-L-homocysteine</text>
        <dbReference type="Rhea" id="RHEA:24452"/>
        <dbReference type="Rhea" id="RHEA-COMP:10208"/>
        <dbReference type="Rhea" id="RHEA-COMP:10311"/>
        <dbReference type="ChEBI" id="CHEBI:29973"/>
        <dbReference type="ChEBI" id="CHEBI:57856"/>
        <dbReference type="ChEBI" id="CHEBI:59789"/>
        <dbReference type="ChEBI" id="CHEBI:82795"/>
        <dbReference type="EC" id="2.1.1.80"/>
    </reaction>
</comment>
<evidence type="ECO:0000256" key="2">
    <source>
        <dbReference type="ARBA" id="ARBA00012534"/>
    </source>
</evidence>
<evidence type="ECO:0000259" key="6">
    <source>
        <dbReference type="PROSITE" id="PS50123"/>
    </source>
</evidence>
<evidence type="ECO:0000256" key="5">
    <source>
        <dbReference type="ARBA" id="ARBA00022691"/>
    </source>
</evidence>
<dbReference type="AlphaFoldDB" id="A0A0K2GC85"/>
<dbReference type="SMART" id="SM00138">
    <property type="entry name" value="MeTrc"/>
    <property type="match status" value="1"/>
</dbReference>